<feature type="region of interest" description="Disordered" evidence="1">
    <location>
        <begin position="152"/>
        <end position="192"/>
    </location>
</feature>
<evidence type="ECO:0000313" key="3">
    <source>
        <dbReference type="RefSeq" id="XP_030763333.1"/>
    </source>
</evidence>
<dbReference type="KEGG" id="soy:115887941"/>
<accession>A0A6J2YH46</accession>
<evidence type="ECO:0000256" key="1">
    <source>
        <dbReference type="SAM" id="MobiDB-lite"/>
    </source>
</evidence>
<dbReference type="Proteomes" id="UP000504635">
    <property type="component" value="Unplaced"/>
</dbReference>
<dbReference type="GeneID" id="115887941"/>
<reference evidence="3" key="1">
    <citation type="submission" date="2025-08" db="UniProtKB">
        <authorList>
            <consortium name="RefSeq"/>
        </authorList>
    </citation>
    <scope>IDENTIFICATION</scope>
    <source>
        <tissue evidence="3">Gonads</tissue>
    </source>
</reference>
<keyword evidence="2" id="KW-1185">Reference proteome</keyword>
<feature type="compositionally biased region" description="Basic and acidic residues" evidence="1">
    <location>
        <begin position="169"/>
        <end position="192"/>
    </location>
</feature>
<dbReference type="RefSeq" id="XP_030763333.1">
    <property type="nucleotide sequence ID" value="XM_030907473.1"/>
</dbReference>
<name>A0A6J2YH46_SITOR</name>
<protein>
    <submittedName>
        <fullName evidence="3">Uncharacterized protein LOC115887941 isoform X1</fullName>
    </submittedName>
</protein>
<evidence type="ECO:0000313" key="2">
    <source>
        <dbReference type="Proteomes" id="UP000504635"/>
    </source>
</evidence>
<organism evidence="2 3">
    <name type="scientific">Sitophilus oryzae</name>
    <name type="common">Rice weevil</name>
    <name type="synonym">Curculio oryzae</name>
    <dbReference type="NCBI Taxonomy" id="7048"/>
    <lineage>
        <taxon>Eukaryota</taxon>
        <taxon>Metazoa</taxon>
        <taxon>Ecdysozoa</taxon>
        <taxon>Arthropoda</taxon>
        <taxon>Hexapoda</taxon>
        <taxon>Insecta</taxon>
        <taxon>Pterygota</taxon>
        <taxon>Neoptera</taxon>
        <taxon>Endopterygota</taxon>
        <taxon>Coleoptera</taxon>
        <taxon>Polyphaga</taxon>
        <taxon>Cucujiformia</taxon>
        <taxon>Curculionidae</taxon>
        <taxon>Dryophthorinae</taxon>
        <taxon>Sitophilus</taxon>
    </lineage>
</organism>
<dbReference type="InParanoid" id="A0A6J2YH46"/>
<dbReference type="AlphaFoldDB" id="A0A6J2YH46"/>
<gene>
    <name evidence="3" type="primary">LOC115887941</name>
</gene>
<feature type="compositionally biased region" description="Polar residues" evidence="1">
    <location>
        <begin position="152"/>
        <end position="168"/>
    </location>
</feature>
<proteinExistence type="predicted"/>
<sequence length="343" mass="39034">MAETVVQIHSRKQRKKAELPFHDEEPMFSDTDDEMEFEQNFTRFITKNSNCLGSKVNVNKTFPRQLEDILEFSDECVSCKKNKTVLKSLSNRSKICSDNRSPSISSTDSGVTSDSRVFLKQKFRSPNQGKGQTKELLVLLDKVTNDQEMISKANTNSEAVELNNTRLNGTKDTHGDENKKPGENESQTKEGDAMRTLLEEIQDRRRSIGLPCRKISHNNNHNSKPHNDIANGTLETPAKKFKSPMKVSKKSIQIKKPDYKFVDKNIFKLPVDITLNRSLENAIVRKLGRNAGSTTAEDSFTIERGDFRSFQTQKVRKLYSPSAWLNSYEISQMCLNNMTLSQV</sequence>